<evidence type="ECO:0000313" key="2">
    <source>
        <dbReference type="EMBL" id="CAL5138729.1"/>
    </source>
</evidence>
<dbReference type="Proteomes" id="UP001497525">
    <property type="component" value="Unassembled WGS sequence"/>
</dbReference>
<dbReference type="EMBL" id="CAXLJL010000523">
    <property type="protein sequence ID" value="CAL5138729.1"/>
    <property type="molecule type" value="Genomic_DNA"/>
</dbReference>
<protein>
    <submittedName>
        <fullName evidence="2">Uncharacterized protein</fullName>
    </submittedName>
</protein>
<reference evidence="2" key="1">
    <citation type="submission" date="2024-06" db="EMBL/GenBank/DDBJ databases">
        <authorList>
            <person name="Liu X."/>
            <person name="Lenzi L."/>
            <person name="Haldenby T S."/>
            <person name="Uol C."/>
        </authorList>
    </citation>
    <scope>NUCLEOTIDE SEQUENCE</scope>
</reference>
<comment type="caution">
    <text evidence="2">The sequence shown here is derived from an EMBL/GenBank/DDBJ whole genome shotgun (WGS) entry which is preliminary data.</text>
</comment>
<proteinExistence type="predicted"/>
<gene>
    <name evidence="2" type="ORF">CDAUBV1_LOCUS13541</name>
</gene>
<dbReference type="AlphaFoldDB" id="A0AAV2TP93"/>
<organism evidence="2 3">
    <name type="scientific">Calicophoron daubneyi</name>
    <name type="common">Rumen fluke</name>
    <name type="synonym">Paramphistomum daubneyi</name>
    <dbReference type="NCBI Taxonomy" id="300641"/>
    <lineage>
        <taxon>Eukaryota</taxon>
        <taxon>Metazoa</taxon>
        <taxon>Spiralia</taxon>
        <taxon>Lophotrochozoa</taxon>
        <taxon>Platyhelminthes</taxon>
        <taxon>Trematoda</taxon>
        <taxon>Digenea</taxon>
        <taxon>Plagiorchiida</taxon>
        <taxon>Pronocephalata</taxon>
        <taxon>Paramphistomoidea</taxon>
        <taxon>Paramphistomidae</taxon>
        <taxon>Calicophoron</taxon>
    </lineage>
</organism>
<feature type="region of interest" description="Disordered" evidence="1">
    <location>
        <begin position="98"/>
        <end position="117"/>
    </location>
</feature>
<sequence>MVDFLGTGCFKEMRILEGLTNLESLGLYLNLDLDVAFVIIDRESIYHHGRENIEDSGNGGLLLRDPSIYDSLLRLDGMPPGRDPECAFAQRRRLQHKLGEPSELTKHHTSPSELASF</sequence>
<evidence type="ECO:0000256" key="1">
    <source>
        <dbReference type="SAM" id="MobiDB-lite"/>
    </source>
</evidence>
<name>A0AAV2TP93_CALDB</name>
<accession>A0AAV2TP93</accession>
<evidence type="ECO:0000313" key="3">
    <source>
        <dbReference type="Proteomes" id="UP001497525"/>
    </source>
</evidence>